<dbReference type="GO" id="GO:0005829">
    <property type="term" value="C:cytosol"/>
    <property type="evidence" value="ECO:0007669"/>
    <property type="project" value="EnsemblFungi"/>
</dbReference>
<dbReference type="Pfam" id="PF02799">
    <property type="entry name" value="NMT_C"/>
    <property type="match status" value="1"/>
</dbReference>
<dbReference type="STRING" id="1531966.A0A0A1TBR1"/>
<dbReference type="EC" id="2.3.1.97" evidence="5 11"/>
<dbReference type="AlphaFoldDB" id="A0A0A1TBR1"/>
<dbReference type="FunFam" id="3.40.630.30:FF:000056">
    <property type="entry name" value="Glycylpeptide N-tetradecanoyltransferase"/>
    <property type="match status" value="1"/>
</dbReference>
<evidence type="ECO:0000256" key="3">
    <source>
        <dbReference type="ARBA" id="ARBA00009469"/>
    </source>
</evidence>
<organism evidence="16 17">
    <name type="scientific">[Torrubiella] hemipterigena</name>
    <dbReference type="NCBI Taxonomy" id="1531966"/>
    <lineage>
        <taxon>Eukaryota</taxon>
        <taxon>Fungi</taxon>
        <taxon>Dikarya</taxon>
        <taxon>Ascomycota</taxon>
        <taxon>Pezizomycotina</taxon>
        <taxon>Sordariomycetes</taxon>
        <taxon>Hypocreomycetidae</taxon>
        <taxon>Hypocreales</taxon>
        <taxon>Clavicipitaceae</taxon>
        <taxon>Clavicipitaceae incertae sedis</taxon>
        <taxon>'Torrubiella' clade</taxon>
    </lineage>
</organism>
<dbReference type="HOGENOM" id="CLU_022882_2_0_1"/>
<dbReference type="PANTHER" id="PTHR11377:SF5">
    <property type="entry name" value="GLYCYLPEPTIDE N-TETRADECANOYLTRANSFERASE"/>
    <property type="match status" value="1"/>
</dbReference>
<evidence type="ECO:0000256" key="10">
    <source>
        <dbReference type="ARBA" id="ARBA00048276"/>
    </source>
</evidence>
<proteinExistence type="inferred from homology"/>
<evidence type="ECO:0000256" key="1">
    <source>
        <dbReference type="ARBA" id="ARBA00003900"/>
    </source>
</evidence>
<dbReference type="InterPro" id="IPR022678">
    <property type="entry name" value="NMT_CS"/>
</dbReference>
<keyword evidence="7" id="KW-0963">Cytoplasm</keyword>
<comment type="function">
    <text evidence="1 11">Adds a myristoyl group to the N-terminal glycine residue of certain cellular proteins.</text>
</comment>
<evidence type="ECO:0000256" key="4">
    <source>
        <dbReference type="ARBA" id="ARBA00011245"/>
    </source>
</evidence>
<evidence type="ECO:0000256" key="2">
    <source>
        <dbReference type="ARBA" id="ARBA00004496"/>
    </source>
</evidence>
<dbReference type="FunFam" id="3.40.630.30:FF:000042">
    <property type="entry name" value="Glycylpeptide N-tetradecanoyltransferase"/>
    <property type="match status" value="1"/>
</dbReference>
<comment type="subunit">
    <text evidence="4">Monomer.</text>
</comment>
<keyword evidence="9 11" id="KW-0012">Acyltransferase</keyword>
<evidence type="ECO:0000256" key="13">
    <source>
        <dbReference type="SAM" id="MobiDB-lite"/>
    </source>
</evidence>
<evidence type="ECO:0000256" key="12">
    <source>
        <dbReference type="RuleBase" id="RU004178"/>
    </source>
</evidence>
<dbReference type="InterPro" id="IPR000903">
    <property type="entry name" value="NMT"/>
</dbReference>
<accession>A0A0A1TBR1</accession>
<evidence type="ECO:0000259" key="15">
    <source>
        <dbReference type="Pfam" id="PF02799"/>
    </source>
</evidence>
<evidence type="ECO:0000313" key="17">
    <source>
        <dbReference type="Proteomes" id="UP000039046"/>
    </source>
</evidence>
<feature type="domain" description="Glycylpeptide N-tetradecanoyltransferase N-terminal" evidence="14">
    <location>
        <begin position="120"/>
        <end position="274"/>
    </location>
</feature>
<dbReference type="InterPro" id="IPR022676">
    <property type="entry name" value="NMT_N"/>
</dbReference>
<dbReference type="Pfam" id="PF01233">
    <property type="entry name" value="NMT"/>
    <property type="match status" value="1"/>
</dbReference>
<keyword evidence="17" id="KW-1185">Reference proteome</keyword>
<dbReference type="EMBL" id="CDHN01000002">
    <property type="protein sequence ID" value="CEJ85287.1"/>
    <property type="molecule type" value="Genomic_DNA"/>
</dbReference>
<dbReference type="OrthoDB" id="60315at2759"/>
<comment type="similarity">
    <text evidence="3 12">Belongs to the NMT family.</text>
</comment>
<dbReference type="SUPFAM" id="SSF55729">
    <property type="entry name" value="Acyl-CoA N-acyltransferases (Nat)"/>
    <property type="match status" value="2"/>
</dbReference>
<feature type="domain" description="Glycylpeptide N-tetradecanoyltransferase C-terminal" evidence="15">
    <location>
        <begin position="288"/>
        <end position="503"/>
    </location>
</feature>
<reference evidence="16 17" key="1">
    <citation type="journal article" date="2015" name="Genome Announc.">
        <title>Draft Genome Sequence and Gene Annotation of the Entomopathogenic Fungus Verticillium hemipterigenum.</title>
        <authorList>
            <person name="Horn F."/>
            <person name="Habel A."/>
            <person name="Scharf D.H."/>
            <person name="Dworschak J."/>
            <person name="Brakhage A.A."/>
            <person name="Guthke R."/>
            <person name="Hertweck C."/>
            <person name="Linde J."/>
        </authorList>
    </citation>
    <scope>NUCLEOTIDE SEQUENCE [LARGE SCALE GENOMIC DNA]</scope>
</reference>
<dbReference type="Gene3D" id="3.40.630.30">
    <property type="match status" value="2"/>
</dbReference>
<evidence type="ECO:0000256" key="9">
    <source>
        <dbReference type="ARBA" id="ARBA00023315"/>
    </source>
</evidence>
<evidence type="ECO:0000313" key="16">
    <source>
        <dbReference type="EMBL" id="CEJ85287.1"/>
    </source>
</evidence>
<dbReference type="GO" id="GO:0004379">
    <property type="term" value="F:glycylpeptide N-tetradecanoyltransferase activity"/>
    <property type="evidence" value="ECO:0007669"/>
    <property type="project" value="UniProtKB-EC"/>
</dbReference>
<dbReference type="PROSITE" id="PS00975">
    <property type="entry name" value="NMT_1"/>
    <property type="match status" value="1"/>
</dbReference>
<dbReference type="InterPro" id="IPR022677">
    <property type="entry name" value="NMT_C"/>
</dbReference>
<evidence type="ECO:0000256" key="6">
    <source>
        <dbReference type="ARBA" id="ARBA00022240"/>
    </source>
</evidence>
<dbReference type="PANTHER" id="PTHR11377">
    <property type="entry name" value="N-MYRISTOYL TRANSFERASE"/>
    <property type="match status" value="1"/>
</dbReference>
<sequence>MAPSDEKPTDNPPAAGEGSKQEKEVKEAVSGLNPQQLKELLALNPALVQEVAQASGITNPTPDQAADLLKNMSMSDIMTGMAADGKGVKDMASYKFWQTQPVPKFGEDDKKAKEGPLRLQKVEEIEKSPAPLLSGFEWVEIDLKSDEEMKEVYELLNGHYVEDVDSTFRFNYSPSILRWAMMAPGWDKKYHVGIRASQSRKLVAFISAIPVHIRVRDNVITCSEVNFLCIHKKLRNKRLAPILIKEITRVSNLNSVWQGLYTAGVVLPRPVSTCRYYHRPLDWQKLWECGFSYLPPGSKPQYQVHKYALPSKTATKGLREMEVKDLDDVVSLQKRYSSRFEIAPEMTKEEAHHWLIPKADASGEQAVWSYVVEESGKVTDFFSFYCVESSVINNPKHKVVRVAYLFYYGSKTGLVEPFNKDNLKKRLNELIGDALILAKKHKFDVFNALTLMDNGMFLEQQKFAAGDGTLHYYLFNYRANAISGGLDANQKLDSTLQSGVGLVLP</sequence>
<evidence type="ECO:0000256" key="5">
    <source>
        <dbReference type="ARBA" id="ARBA00012923"/>
    </source>
</evidence>
<evidence type="ECO:0000259" key="14">
    <source>
        <dbReference type="Pfam" id="PF01233"/>
    </source>
</evidence>
<protein>
    <recommendedName>
        <fullName evidence="6 11">Glycylpeptide N-tetradecanoyltransferase</fullName>
        <ecNumber evidence="5 11">2.3.1.97</ecNumber>
    </recommendedName>
</protein>
<evidence type="ECO:0000256" key="8">
    <source>
        <dbReference type="ARBA" id="ARBA00022679"/>
    </source>
</evidence>
<gene>
    <name evidence="16" type="ORF">VHEMI03724</name>
</gene>
<evidence type="ECO:0000256" key="11">
    <source>
        <dbReference type="RuleBase" id="RU000586"/>
    </source>
</evidence>
<dbReference type="PIRSF" id="PIRSF015892">
    <property type="entry name" value="N-myristl_transf"/>
    <property type="match status" value="1"/>
</dbReference>
<name>A0A0A1TBR1_9HYPO</name>
<feature type="region of interest" description="Disordered" evidence="13">
    <location>
        <begin position="1"/>
        <end position="32"/>
    </location>
</feature>
<comment type="subcellular location">
    <subcellularLocation>
        <location evidence="2">Cytoplasm</location>
    </subcellularLocation>
</comment>
<dbReference type="Proteomes" id="UP000039046">
    <property type="component" value="Unassembled WGS sequence"/>
</dbReference>
<evidence type="ECO:0000256" key="7">
    <source>
        <dbReference type="ARBA" id="ARBA00022490"/>
    </source>
</evidence>
<comment type="catalytic activity">
    <reaction evidence="10 11">
        <text>N-terminal glycyl-[protein] + tetradecanoyl-CoA = N-tetradecanoylglycyl-[protein] + CoA + H(+)</text>
        <dbReference type="Rhea" id="RHEA:15521"/>
        <dbReference type="Rhea" id="RHEA-COMP:12666"/>
        <dbReference type="Rhea" id="RHEA-COMP:12667"/>
        <dbReference type="ChEBI" id="CHEBI:15378"/>
        <dbReference type="ChEBI" id="CHEBI:57287"/>
        <dbReference type="ChEBI" id="CHEBI:57385"/>
        <dbReference type="ChEBI" id="CHEBI:64723"/>
        <dbReference type="ChEBI" id="CHEBI:133050"/>
        <dbReference type="EC" id="2.3.1.97"/>
    </reaction>
</comment>
<keyword evidence="8 11" id="KW-0808">Transferase</keyword>
<dbReference type="InterPro" id="IPR016181">
    <property type="entry name" value="Acyl_CoA_acyltransferase"/>
</dbReference>